<dbReference type="PANTHER" id="PTHR43574">
    <property type="entry name" value="EPIMERASE-RELATED"/>
    <property type="match status" value="1"/>
</dbReference>
<dbReference type="InterPro" id="IPR001509">
    <property type="entry name" value="Epimerase_deHydtase"/>
</dbReference>
<dbReference type="SUPFAM" id="SSF51735">
    <property type="entry name" value="NAD(P)-binding Rossmann-fold domains"/>
    <property type="match status" value="1"/>
</dbReference>
<dbReference type="Pfam" id="PF01370">
    <property type="entry name" value="Epimerase"/>
    <property type="match status" value="1"/>
</dbReference>
<dbReference type="AlphaFoldDB" id="A0A484HAJ3"/>
<dbReference type="CDD" id="cd05266">
    <property type="entry name" value="SDR_a4"/>
    <property type="match status" value="1"/>
</dbReference>
<feature type="domain" description="NAD-dependent epimerase/dehydratase" evidence="2">
    <location>
        <begin position="98"/>
        <end position="212"/>
    </location>
</feature>
<evidence type="ECO:0000256" key="1">
    <source>
        <dbReference type="ARBA" id="ARBA00023027"/>
    </source>
</evidence>
<dbReference type="InterPro" id="IPR036291">
    <property type="entry name" value="NAD(P)-bd_dom_sf"/>
</dbReference>
<proteinExistence type="predicted"/>
<organism evidence="3">
    <name type="scientific">invertebrate metagenome</name>
    <dbReference type="NCBI Taxonomy" id="1711999"/>
    <lineage>
        <taxon>unclassified sequences</taxon>
        <taxon>metagenomes</taxon>
        <taxon>organismal metagenomes</taxon>
    </lineage>
</organism>
<evidence type="ECO:0000313" key="3">
    <source>
        <dbReference type="EMBL" id="VBB69853.1"/>
    </source>
</evidence>
<dbReference type="EMBL" id="LR026963">
    <property type="protein sequence ID" value="VBB69853.1"/>
    <property type="molecule type" value="Genomic_DNA"/>
</dbReference>
<sequence length="287" mass="31679">MSYLFCFGFGYSAQVLTHLLRGRGFRVAGTVRSLEYRKIPLRAEEELAALFPFDRHHPLNPALFAGVSHVLVSIPPDAAGDPVADMHGADLVQAAPVWVGYLSTTGVYGDTDGIWVDETAPINPSIGRSIARAAAERTWLTLWARNGLPVHLFRLASIYGRGRSPVDALRSGRAHRVMKPGHVSSRIHVQDLATALATSMVRPNPGAVYNICDDEPAPPQEVITYAAALLGWEPPPVLSWEEAQKVLPLGALTFYACNRRVRNSYIKRELELTLRYPTYREGLLRCV</sequence>
<evidence type="ECO:0000259" key="2">
    <source>
        <dbReference type="Pfam" id="PF01370"/>
    </source>
</evidence>
<reference evidence="3" key="1">
    <citation type="submission" date="2018-10" db="EMBL/GenBank/DDBJ databases">
        <authorList>
            <person name="Gruber-Vodicka H."/>
            <person name="Jaeckle O."/>
        </authorList>
    </citation>
    <scope>NUCLEOTIDE SEQUENCE</scope>
</reference>
<protein>
    <submittedName>
        <fullName evidence="3">Nucleoside-diphosphate-sugar epimerases</fullName>
    </submittedName>
</protein>
<gene>
    <name evidence="3" type="ORF">RIEGSTA812A_PEG_1326</name>
</gene>
<keyword evidence="1" id="KW-0520">NAD</keyword>
<name>A0A484HAJ3_9ZZZZ</name>
<dbReference type="Gene3D" id="3.40.50.720">
    <property type="entry name" value="NAD(P)-binding Rossmann-like Domain"/>
    <property type="match status" value="1"/>
</dbReference>
<accession>A0A484HAJ3</accession>